<proteinExistence type="predicted"/>
<reference evidence="1 2" key="1">
    <citation type="submission" date="2019-10" db="EMBL/GenBank/DDBJ databases">
        <title>Taxonomy of Antarctic Massilia spp.: description of Massilia rubra sp. nov., Massilia aquatica sp. nov., Massilia mucilaginosa sp. nov., Massilia frigida sp. nov. isolated from streams, lakes and regoliths.</title>
        <authorList>
            <person name="Holochova P."/>
            <person name="Sedlacek I."/>
            <person name="Kralova S."/>
            <person name="Maslanova I."/>
            <person name="Busse H.-J."/>
            <person name="Stankova E."/>
            <person name="Vrbovska V."/>
            <person name="Kovarovic V."/>
            <person name="Bartak M."/>
            <person name="Svec P."/>
            <person name="Pantucek R."/>
        </authorList>
    </citation>
    <scope>NUCLEOTIDE SEQUENCE [LARGE SCALE GENOMIC DNA]</scope>
    <source>
        <strain evidence="1 2">CCM 8694</strain>
    </source>
</reference>
<dbReference type="Proteomes" id="UP000610594">
    <property type="component" value="Unassembled WGS sequence"/>
</dbReference>
<organism evidence="1 2">
    <name type="scientific">Massilia genomosp. 1</name>
    <dbReference type="NCBI Taxonomy" id="2609280"/>
    <lineage>
        <taxon>Bacteria</taxon>
        <taxon>Pseudomonadati</taxon>
        <taxon>Pseudomonadota</taxon>
        <taxon>Betaproteobacteria</taxon>
        <taxon>Burkholderiales</taxon>
        <taxon>Oxalobacteraceae</taxon>
        <taxon>Telluria group</taxon>
        <taxon>Massilia</taxon>
    </lineage>
</organism>
<name>A0ABX0MTF6_9BURK</name>
<sequence length="118" mass="13617">MKFPEKNSRSEQILTAFIKGPMTIYQGAELHGDFVTRKLPAGIDHCKMVELYCDLVERGCLIREGIKYKLTIRARHQLEKKESAPEAPRSIVPPRVRNFFAKPLFLGYSPAFPWRRAL</sequence>
<accession>A0ABX0MTF6</accession>
<evidence type="ECO:0000313" key="2">
    <source>
        <dbReference type="Proteomes" id="UP000610594"/>
    </source>
</evidence>
<keyword evidence="2" id="KW-1185">Reference proteome</keyword>
<dbReference type="EMBL" id="WHJF01000109">
    <property type="protein sequence ID" value="NHZ66023.1"/>
    <property type="molecule type" value="Genomic_DNA"/>
</dbReference>
<evidence type="ECO:0000313" key="1">
    <source>
        <dbReference type="EMBL" id="NHZ66023.1"/>
    </source>
</evidence>
<gene>
    <name evidence="1" type="ORF">F1735_27640</name>
</gene>
<comment type="caution">
    <text evidence="1">The sequence shown here is derived from an EMBL/GenBank/DDBJ whole genome shotgun (WGS) entry which is preliminary data.</text>
</comment>
<protein>
    <submittedName>
        <fullName evidence="1">Uncharacterized protein</fullName>
    </submittedName>
</protein>
<dbReference type="RefSeq" id="WP_167239936.1">
    <property type="nucleotide sequence ID" value="NZ_WHJF01000109.1"/>
</dbReference>